<proteinExistence type="predicted"/>
<dbReference type="CDD" id="cd09274">
    <property type="entry name" value="RNase_HI_RT_Ty3"/>
    <property type="match status" value="1"/>
</dbReference>
<evidence type="ECO:0000313" key="6">
    <source>
        <dbReference type="EMBL" id="CAG9132567.1"/>
    </source>
</evidence>
<dbReference type="FunFam" id="1.10.340.70:FF:000001">
    <property type="entry name" value="Retrovirus-related Pol polyprotein from transposon gypsy-like Protein"/>
    <property type="match status" value="1"/>
</dbReference>
<dbReference type="Pfam" id="PF17919">
    <property type="entry name" value="RT_RNaseH_2"/>
    <property type="match status" value="1"/>
</dbReference>
<dbReference type="PANTHER" id="PTHR37984">
    <property type="entry name" value="PROTEIN CBG26694"/>
    <property type="match status" value="1"/>
</dbReference>
<evidence type="ECO:0000256" key="3">
    <source>
        <dbReference type="SAM" id="Coils"/>
    </source>
</evidence>
<dbReference type="InterPro" id="IPR043128">
    <property type="entry name" value="Rev_trsase/Diguanyl_cyclase"/>
</dbReference>
<dbReference type="Gene3D" id="3.30.70.270">
    <property type="match status" value="2"/>
</dbReference>
<dbReference type="InterPro" id="IPR041577">
    <property type="entry name" value="RT_RNaseH_2"/>
</dbReference>
<evidence type="ECO:0000259" key="5">
    <source>
        <dbReference type="PROSITE" id="PS50994"/>
    </source>
</evidence>
<dbReference type="Proteomes" id="UP000653454">
    <property type="component" value="Unassembled WGS sequence"/>
</dbReference>
<dbReference type="PROSITE" id="PS50878">
    <property type="entry name" value="RT_POL"/>
    <property type="match status" value="1"/>
</dbReference>
<feature type="coiled-coil region" evidence="3">
    <location>
        <begin position="414"/>
        <end position="441"/>
    </location>
</feature>
<dbReference type="Gene3D" id="3.30.420.10">
    <property type="entry name" value="Ribonuclease H-like superfamily/Ribonuclease H"/>
    <property type="match status" value="1"/>
</dbReference>
<feature type="domain" description="Integrase catalytic" evidence="5">
    <location>
        <begin position="821"/>
        <end position="980"/>
    </location>
</feature>
<dbReference type="PANTHER" id="PTHR37984:SF5">
    <property type="entry name" value="PROTEIN NYNRIN-LIKE"/>
    <property type="match status" value="1"/>
</dbReference>
<sequence>MGMGLQHNSVPTSMKGFGNNVVQSLGQLFLEISVDGVVARVICKVVKDALLEMPVLIGQSFTEQPHILVYKSPKKLQFFDIGMEMPNSDVSVDNERLVKLYPQENVKLYGAASIRTQVDVVNNSNILLKSNIAGKPNEQYYVCGGLYHAVNGRLWVAVYPFSDTCRLTKNSTLCRGERVVSVKRVAISPSDMQSVPEVDFDDSKVQVGSGVSDAIKQRLFLILKKYRHCFTSSLNNLGCTDMAEMTIELNSQRPVFYRPYRLSHYEREKVRTMVGDMLDAGIVRESTSEYASPIILVRKKDGSLRMCVDYRMLNSITVKERYPMPIIEDEIARLNGQACFITLDLSSGYYQVPISERSKHLTSFVTPDGQYEFNRMPFGLANAPSVFQRMMNKLLGSARFNKATAYIDDILIFAKDADECLERLEEVLQLLDNANLTLNLAKCDFLRDKIDYLGYEISAEGVRPGEKKISCVLNFPRPENVHNVRQFLGLASYFRKFIENFAQISYPLSKLLKKNQAWQWGTAQEEAFEVLKARLVDRPILAIYDPAAETELHTDASRNGIGGILLQRQAGESSFRPVAYYSRQTSPEEKNFHSYELEALAVVCSLRKFRVFLLGKEFKVMTDCSALRSTFAKRDLIPRIARWWLSLQEFNCTVEYRAGVKMCHVDALSRNPVTANEEAVSDQCPTVMSISNDDWLQTLQLGDTELRRIRDILNSDLDEEGLRYIRDNYVVKDNRLYRYLDGDKDNIRWVVPKGARWQLCRMNHDDLGHFGVEKTLERMKKHYWFAKMSKFVKKYVNACIECAYAKNSSNGREGLLHPITKVEAPFHTLHVDHLGPFVKSNRGFTHIIVVVDAFTKFCFIKPVRNTNTQNTIRALEDIFCTFKAPIRLISDRGSCYTSHTFKKFCLDKGVKHVLNAVASPRSNGQVERYNRTILDSLKALCIKHGEKSWDSLLGQIQWGLNNTIQKTTGKTPSEVLFGTCMNGEMRPVLDEIAEVTRDRSDLSDIRVEVKDRIDAEQSRQKERYDRGRKPARQYAEGELVKITRTCFNNDGQSKKLLPSYVGPYRVSKVLGRDRYIVAPVAGLDSTQSRRPTTIAADRMMPWIHIAALDINGNDSDSSEVE</sequence>
<dbReference type="FunFam" id="3.30.70.270:FF:000020">
    <property type="entry name" value="Transposon Tf2-6 polyprotein-like Protein"/>
    <property type="match status" value="1"/>
</dbReference>
<name>A0A8S4FZS2_PLUXY</name>
<gene>
    <name evidence="6" type="ORF">PLXY2_LOCUS10792</name>
</gene>
<dbReference type="InterPro" id="IPR043502">
    <property type="entry name" value="DNA/RNA_pol_sf"/>
</dbReference>
<dbReference type="SUPFAM" id="SSF56672">
    <property type="entry name" value="DNA/RNA polymerases"/>
    <property type="match status" value="1"/>
</dbReference>
<keyword evidence="2" id="KW-0511">Multifunctional enzyme</keyword>
<dbReference type="GO" id="GO:0003676">
    <property type="term" value="F:nucleic acid binding"/>
    <property type="evidence" value="ECO:0007669"/>
    <property type="project" value="InterPro"/>
</dbReference>
<dbReference type="InterPro" id="IPR012337">
    <property type="entry name" value="RNaseH-like_sf"/>
</dbReference>
<dbReference type="Pfam" id="PF00078">
    <property type="entry name" value="RVT_1"/>
    <property type="match status" value="1"/>
</dbReference>
<dbReference type="InterPro" id="IPR050951">
    <property type="entry name" value="Retrovirus_Pol_polyprotein"/>
</dbReference>
<evidence type="ECO:0000256" key="2">
    <source>
        <dbReference type="ARBA" id="ARBA00023268"/>
    </source>
</evidence>
<dbReference type="EMBL" id="CAJHNJ030000050">
    <property type="protein sequence ID" value="CAG9132567.1"/>
    <property type="molecule type" value="Genomic_DNA"/>
</dbReference>
<organism evidence="6 7">
    <name type="scientific">Plutella xylostella</name>
    <name type="common">Diamondback moth</name>
    <name type="synonym">Plutella maculipennis</name>
    <dbReference type="NCBI Taxonomy" id="51655"/>
    <lineage>
        <taxon>Eukaryota</taxon>
        <taxon>Metazoa</taxon>
        <taxon>Ecdysozoa</taxon>
        <taxon>Arthropoda</taxon>
        <taxon>Hexapoda</taxon>
        <taxon>Insecta</taxon>
        <taxon>Pterygota</taxon>
        <taxon>Neoptera</taxon>
        <taxon>Endopterygota</taxon>
        <taxon>Lepidoptera</taxon>
        <taxon>Glossata</taxon>
        <taxon>Ditrysia</taxon>
        <taxon>Yponomeutoidea</taxon>
        <taxon>Plutellidae</taxon>
        <taxon>Plutella</taxon>
    </lineage>
</organism>
<evidence type="ECO:0000259" key="4">
    <source>
        <dbReference type="PROSITE" id="PS50878"/>
    </source>
</evidence>
<dbReference type="Pfam" id="PF00665">
    <property type="entry name" value="rve"/>
    <property type="match status" value="1"/>
</dbReference>
<evidence type="ECO:0000313" key="7">
    <source>
        <dbReference type="Proteomes" id="UP000653454"/>
    </source>
</evidence>
<dbReference type="GO" id="GO:0042575">
    <property type="term" value="C:DNA polymerase complex"/>
    <property type="evidence" value="ECO:0007669"/>
    <property type="project" value="UniProtKB-ARBA"/>
</dbReference>
<dbReference type="PROSITE" id="PS50994">
    <property type="entry name" value="INTEGRASE"/>
    <property type="match status" value="1"/>
</dbReference>
<keyword evidence="3" id="KW-0175">Coiled coil</keyword>
<dbReference type="GO" id="GO:0003964">
    <property type="term" value="F:RNA-directed DNA polymerase activity"/>
    <property type="evidence" value="ECO:0007669"/>
    <property type="project" value="UniProtKB-EC"/>
</dbReference>
<dbReference type="InterPro" id="IPR041588">
    <property type="entry name" value="Integrase_H2C2"/>
</dbReference>
<protein>
    <recommendedName>
        <fullName evidence="1">RNA-directed DNA polymerase</fullName>
        <ecNumber evidence="1">2.7.7.49</ecNumber>
    </recommendedName>
</protein>
<accession>A0A8S4FZS2</accession>
<dbReference type="InterPro" id="IPR001584">
    <property type="entry name" value="Integrase_cat-core"/>
</dbReference>
<dbReference type="Gene3D" id="1.10.340.70">
    <property type="match status" value="1"/>
</dbReference>
<dbReference type="Pfam" id="PF17921">
    <property type="entry name" value="Integrase_H2C2"/>
    <property type="match status" value="1"/>
</dbReference>
<keyword evidence="7" id="KW-1185">Reference proteome</keyword>
<reference evidence="6" key="1">
    <citation type="submission" date="2020-11" db="EMBL/GenBank/DDBJ databases">
        <authorList>
            <person name="Whiteford S."/>
        </authorList>
    </citation>
    <scope>NUCLEOTIDE SEQUENCE</scope>
</reference>
<dbReference type="SUPFAM" id="SSF53098">
    <property type="entry name" value="Ribonuclease H-like"/>
    <property type="match status" value="1"/>
</dbReference>
<dbReference type="EC" id="2.7.7.49" evidence="1"/>
<dbReference type="CDD" id="cd01647">
    <property type="entry name" value="RT_LTR"/>
    <property type="match status" value="1"/>
</dbReference>
<dbReference type="AlphaFoldDB" id="A0A8S4FZS2"/>
<dbReference type="Gene3D" id="3.10.10.10">
    <property type="entry name" value="HIV Type 1 Reverse Transcriptase, subunit A, domain 1"/>
    <property type="match status" value="1"/>
</dbReference>
<dbReference type="InterPro" id="IPR036397">
    <property type="entry name" value="RNaseH_sf"/>
</dbReference>
<comment type="caution">
    <text evidence="6">The sequence shown here is derived from an EMBL/GenBank/DDBJ whole genome shotgun (WGS) entry which is preliminary data.</text>
</comment>
<dbReference type="GO" id="GO:0015074">
    <property type="term" value="P:DNA integration"/>
    <property type="evidence" value="ECO:0007669"/>
    <property type="project" value="InterPro"/>
</dbReference>
<evidence type="ECO:0000256" key="1">
    <source>
        <dbReference type="ARBA" id="ARBA00012493"/>
    </source>
</evidence>
<feature type="domain" description="Reverse transcriptase" evidence="4">
    <location>
        <begin position="278"/>
        <end position="457"/>
    </location>
</feature>
<dbReference type="InterPro" id="IPR000477">
    <property type="entry name" value="RT_dom"/>
</dbReference>